<dbReference type="InterPro" id="IPR003137">
    <property type="entry name" value="PA_domain"/>
</dbReference>
<feature type="transmembrane region" description="Helical" evidence="8">
    <location>
        <begin position="453"/>
        <end position="473"/>
    </location>
</feature>
<dbReference type="GO" id="GO:0098553">
    <property type="term" value="C:lumenal side of endoplasmic reticulum membrane"/>
    <property type="evidence" value="ECO:0007669"/>
    <property type="project" value="TreeGrafter"/>
</dbReference>
<feature type="transmembrane region" description="Helical" evidence="8">
    <location>
        <begin position="509"/>
        <end position="529"/>
    </location>
</feature>
<protein>
    <recommendedName>
        <fullName evidence="10">PA domain-containing protein</fullName>
    </recommendedName>
</protein>
<feature type="domain" description="PA" evidence="10">
    <location>
        <begin position="58"/>
        <end position="120"/>
    </location>
</feature>
<organism evidence="11 12">
    <name type="scientific">Chrysochromulina tobinii</name>
    <dbReference type="NCBI Taxonomy" id="1460289"/>
    <lineage>
        <taxon>Eukaryota</taxon>
        <taxon>Haptista</taxon>
        <taxon>Haptophyta</taxon>
        <taxon>Prymnesiophyceae</taxon>
        <taxon>Prymnesiales</taxon>
        <taxon>Chrysochromulinaceae</taxon>
        <taxon>Chrysochromulina</taxon>
    </lineage>
</organism>
<reference evidence="12" key="1">
    <citation type="journal article" date="2015" name="PLoS Genet.">
        <title>Genome Sequence and Transcriptome Analyses of Chrysochromulina tobin: Metabolic Tools for Enhanced Algal Fitness in the Prominent Order Prymnesiales (Haptophyceae).</title>
        <authorList>
            <person name="Hovde B.T."/>
            <person name="Deodato C.R."/>
            <person name="Hunsperger H.M."/>
            <person name="Ryken S.A."/>
            <person name="Yost W."/>
            <person name="Jha R.K."/>
            <person name="Patterson J."/>
            <person name="Monnat R.J. Jr."/>
            <person name="Barlow S.B."/>
            <person name="Starkenburg S.R."/>
            <person name="Cattolico R.A."/>
        </authorList>
    </citation>
    <scope>NUCLEOTIDE SEQUENCE</scope>
    <source>
        <strain evidence="12">CCMP291</strain>
    </source>
</reference>
<feature type="chain" id="PRO_5005602515" description="PA domain-containing protein" evidence="9">
    <location>
        <begin position="24"/>
        <end position="698"/>
    </location>
</feature>
<comment type="subcellular location">
    <subcellularLocation>
        <location evidence="1">Endomembrane system</location>
        <topology evidence="1">Multi-pass membrane protein</topology>
    </subcellularLocation>
</comment>
<feature type="transmembrane region" description="Helical" evidence="8">
    <location>
        <begin position="394"/>
        <end position="415"/>
    </location>
</feature>
<dbReference type="GO" id="GO:0042500">
    <property type="term" value="F:aspartic endopeptidase activity, intramembrane cleaving"/>
    <property type="evidence" value="ECO:0007669"/>
    <property type="project" value="InterPro"/>
</dbReference>
<accession>A0A0M0K7E2</accession>
<dbReference type="PANTHER" id="PTHR12174">
    <property type="entry name" value="SIGNAL PEPTIDE PEPTIDASE"/>
    <property type="match status" value="1"/>
</dbReference>
<dbReference type="AlphaFoldDB" id="A0A0M0K7E2"/>
<evidence type="ECO:0000313" key="12">
    <source>
        <dbReference type="Proteomes" id="UP000037460"/>
    </source>
</evidence>
<dbReference type="GO" id="GO:0030660">
    <property type="term" value="C:Golgi-associated vesicle membrane"/>
    <property type="evidence" value="ECO:0007669"/>
    <property type="project" value="TreeGrafter"/>
</dbReference>
<feature type="transmembrane region" description="Helical" evidence="8">
    <location>
        <begin position="480"/>
        <end position="497"/>
    </location>
</feature>
<feature type="signal peptide" evidence="9">
    <location>
        <begin position="1"/>
        <end position="23"/>
    </location>
</feature>
<evidence type="ECO:0000256" key="9">
    <source>
        <dbReference type="SAM" id="SignalP"/>
    </source>
</evidence>
<name>A0A0M0K7E2_9EUKA</name>
<dbReference type="Pfam" id="PF04258">
    <property type="entry name" value="Peptidase_A22B"/>
    <property type="match status" value="1"/>
</dbReference>
<dbReference type="Gene3D" id="3.50.30.30">
    <property type="match status" value="1"/>
</dbReference>
<evidence type="ECO:0000256" key="7">
    <source>
        <dbReference type="SAM" id="MobiDB-lite"/>
    </source>
</evidence>
<evidence type="ECO:0000256" key="5">
    <source>
        <dbReference type="ARBA" id="ARBA00022989"/>
    </source>
</evidence>
<evidence type="ECO:0000256" key="4">
    <source>
        <dbReference type="ARBA" id="ARBA00022801"/>
    </source>
</evidence>
<comment type="similarity">
    <text evidence="2">Belongs to the peptidase A22B family.</text>
</comment>
<evidence type="ECO:0000256" key="2">
    <source>
        <dbReference type="ARBA" id="ARBA00006859"/>
    </source>
</evidence>
<dbReference type="EMBL" id="JWZX01001261">
    <property type="protein sequence ID" value="KOO34313.1"/>
    <property type="molecule type" value="Genomic_DNA"/>
</dbReference>
<feature type="region of interest" description="Disordered" evidence="7">
    <location>
        <begin position="672"/>
        <end position="698"/>
    </location>
</feature>
<keyword evidence="6 8" id="KW-0472">Membrane</keyword>
<gene>
    <name evidence="11" type="ORF">Ctob_013727</name>
</gene>
<dbReference type="Pfam" id="PF02225">
    <property type="entry name" value="PA"/>
    <property type="match status" value="1"/>
</dbReference>
<dbReference type="GO" id="GO:0033619">
    <property type="term" value="P:membrane protein proteolysis"/>
    <property type="evidence" value="ECO:0007669"/>
    <property type="project" value="TreeGrafter"/>
</dbReference>
<keyword evidence="5 8" id="KW-1133">Transmembrane helix</keyword>
<sequence length="698" mass="72031">MEGRVLRRAAHLLGLGLLAGAHASTMRVLLPDGRNLTLPATHTASSPALPALSPMAAPLALLFAGDACAPLAPDVPRPAIGGFVLFARRGGCVFDVKMQTAMAAGAAALVVGDTLAAEYAALSDATAQSAALTNPCIVSCTVGRGVVDASTLSLADVLGGLPSSCPAPAEYTGRRCPTNLCAFSGHAPNGSASAHHGAATPPQVCCVLDSPAFEMSLPNTSGAGHSTAVPALYLPLALGQLLEAQCDPHARATSPHARATSPHARATSPHARATSSVGGGTATPGTADHGMAPALSACSALLYEEEVPVGHGRWDSSAPLIWLLATSTAALASYLAARAQDQQDKQVALGGTSLRQADVDASTLDASTAIGFLVMASTFLMILFFLVRAGFNIVLVLLNAMFVFASSTATGQLLIVPALTTALEAVGPRGSAASYVSVPFCADLDNLCSPGRLSVVMLVGGGLALSASVGWFLHRHDEWMWLLQDAFSMAICCLFVRTVRLPSLKVGTLFLGMMFFYDVFMVFISPLLFHGESVMMTVATAGEPTAAVEHDTGQCTLLQVLPALAIAYGRRIDLYRAAAGRPGSVSLLDKVSSCCSFGYFGWSVTGYGLGLAVTLAANAYGWTFNGVQGQPALLYLVPGVLGALLLRSWLRSEMSAMWTGSAVPPATLEDESHSELCSYQEPSSGYSPTSSTSASQVN</sequence>
<dbReference type="InterPro" id="IPR007369">
    <property type="entry name" value="Peptidase_A22B_SPP"/>
</dbReference>
<dbReference type="GO" id="GO:0005765">
    <property type="term" value="C:lysosomal membrane"/>
    <property type="evidence" value="ECO:0007669"/>
    <property type="project" value="TreeGrafter"/>
</dbReference>
<evidence type="ECO:0000256" key="8">
    <source>
        <dbReference type="SAM" id="Phobius"/>
    </source>
</evidence>
<feature type="transmembrane region" description="Helical" evidence="8">
    <location>
        <begin position="632"/>
        <end position="650"/>
    </location>
</feature>
<feature type="region of interest" description="Disordered" evidence="7">
    <location>
        <begin position="248"/>
        <end position="288"/>
    </location>
</feature>
<keyword evidence="9" id="KW-0732">Signal</keyword>
<keyword evidence="3 8" id="KW-0812">Transmembrane</keyword>
<evidence type="ECO:0000259" key="10">
    <source>
        <dbReference type="Pfam" id="PF02225"/>
    </source>
</evidence>
<dbReference type="GO" id="GO:0098554">
    <property type="term" value="C:cytoplasmic side of endoplasmic reticulum membrane"/>
    <property type="evidence" value="ECO:0007669"/>
    <property type="project" value="TreeGrafter"/>
</dbReference>
<feature type="transmembrane region" description="Helical" evidence="8">
    <location>
        <begin position="599"/>
        <end position="620"/>
    </location>
</feature>
<keyword evidence="12" id="KW-1185">Reference proteome</keyword>
<feature type="compositionally biased region" description="Low complexity" evidence="7">
    <location>
        <begin position="682"/>
        <end position="698"/>
    </location>
</feature>
<keyword evidence="4" id="KW-0378">Hydrolase</keyword>
<feature type="transmembrane region" description="Helical" evidence="8">
    <location>
        <begin position="369"/>
        <end position="387"/>
    </location>
</feature>
<dbReference type="Proteomes" id="UP000037460">
    <property type="component" value="Unassembled WGS sequence"/>
</dbReference>
<evidence type="ECO:0000313" key="11">
    <source>
        <dbReference type="EMBL" id="KOO34313.1"/>
    </source>
</evidence>
<dbReference type="OrthoDB" id="29661at2759"/>
<dbReference type="InterPro" id="IPR006639">
    <property type="entry name" value="Preselin/SPP"/>
</dbReference>
<dbReference type="PANTHER" id="PTHR12174:SF75">
    <property type="entry name" value="SIGNAL PEPTIDE PEPTIDASE-LIKE 2"/>
    <property type="match status" value="1"/>
</dbReference>
<proteinExistence type="inferred from homology"/>
<comment type="caution">
    <text evidence="11">The sequence shown here is derived from an EMBL/GenBank/DDBJ whole genome shotgun (WGS) entry which is preliminary data.</text>
</comment>
<evidence type="ECO:0000256" key="3">
    <source>
        <dbReference type="ARBA" id="ARBA00022692"/>
    </source>
</evidence>
<dbReference type="SMART" id="SM00730">
    <property type="entry name" value="PSN"/>
    <property type="match status" value="1"/>
</dbReference>
<evidence type="ECO:0000256" key="6">
    <source>
        <dbReference type="ARBA" id="ARBA00023136"/>
    </source>
</evidence>
<evidence type="ECO:0000256" key="1">
    <source>
        <dbReference type="ARBA" id="ARBA00004127"/>
    </source>
</evidence>